<organism evidence="2 3">
    <name type="scientific">Lentinula raphanica</name>
    <dbReference type="NCBI Taxonomy" id="153919"/>
    <lineage>
        <taxon>Eukaryota</taxon>
        <taxon>Fungi</taxon>
        <taxon>Dikarya</taxon>
        <taxon>Basidiomycota</taxon>
        <taxon>Agaricomycotina</taxon>
        <taxon>Agaricomycetes</taxon>
        <taxon>Agaricomycetidae</taxon>
        <taxon>Agaricales</taxon>
        <taxon>Marasmiineae</taxon>
        <taxon>Omphalotaceae</taxon>
        <taxon>Lentinula</taxon>
    </lineage>
</organism>
<dbReference type="Proteomes" id="UP001163846">
    <property type="component" value="Unassembled WGS sequence"/>
</dbReference>
<proteinExistence type="predicted"/>
<gene>
    <name evidence="2" type="ORF">F5878DRAFT_653029</name>
</gene>
<dbReference type="Pfam" id="PF20209">
    <property type="entry name" value="DUF6570"/>
    <property type="match status" value="1"/>
</dbReference>
<name>A0AA38UC45_9AGAR</name>
<reference evidence="2" key="1">
    <citation type="submission" date="2022-08" db="EMBL/GenBank/DDBJ databases">
        <authorList>
            <consortium name="DOE Joint Genome Institute"/>
            <person name="Min B."/>
            <person name="Riley R."/>
            <person name="Sierra-Patev S."/>
            <person name="Naranjo-Ortiz M."/>
            <person name="Looney B."/>
            <person name="Konkel Z."/>
            <person name="Slot J.C."/>
            <person name="Sakamoto Y."/>
            <person name="Steenwyk J.L."/>
            <person name="Rokas A."/>
            <person name="Carro J."/>
            <person name="Camarero S."/>
            <person name="Ferreira P."/>
            <person name="Molpeceres G."/>
            <person name="Ruiz-Duenas F.J."/>
            <person name="Serrano A."/>
            <person name="Henrissat B."/>
            <person name="Drula E."/>
            <person name="Hughes K.W."/>
            <person name="Mata J.L."/>
            <person name="Ishikawa N.K."/>
            <person name="Vargas-Isla R."/>
            <person name="Ushijima S."/>
            <person name="Smith C.A."/>
            <person name="Ahrendt S."/>
            <person name="Andreopoulos W."/>
            <person name="He G."/>
            <person name="Labutti K."/>
            <person name="Lipzen A."/>
            <person name="Ng V."/>
            <person name="Sandor L."/>
            <person name="Barry K."/>
            <person name="Martinez A.T."/>
            <person name="Xiao Y."/>
            <person name="Gibbons J.G."/>
            <person name="Terashima K."/>
            <person name="Hibbett D.S."/>
            <person name="Grigoriev I.V."/>
        </authorList>
    </citation>
    <scope>NUCLEOTIDE SEQUENCE</scope>
    <source>
        <strain evidence="2">TFB9207</strain>
    </source>
</reference>
<dbReference type="AlphaFoldDB" id="A0AA38UC45"/>
<dbReference type="InterPro" id="IPR046700">
    <property type="entry name" value="DUF6570"/>
</dbReference>
<feature type="domain" description="DUF6570" evidence="1">
    <location>
        <begin position="1"/>
        <end position="98"/>
    </location>
</feature>
<comment type="caution">
    <text evidence="2">The sequence shown here is derived from an EMBL/GenBank/DDBJ whole genome shotgun (WGS) entry which is preliminary data.</text>
</comment>
<dbReference type="EMBL" id="MU806308">
    <property type="protein sequence ID" value="KAJ3836596.1"/>
    <property type="molecule type" value="Genomic_DNA"/>
</dbReference>
<protein>
    <recommendedName>
        <fullName evidence="1">DUF6570 domain-containing protein</fullName>
    </recommendedName>
</protein>
<keyword evidence="3" id="KW-1185">Reference proteome</keyword>
<sequence length="237" mass="26724">MIARCRSKCWIIQLKEEDGFSASEGTQRGVKGNIIIYPQKPSPICVVFVGSQPPSKDWLRTKAKPLTIRPKVVRNALNWLHGHNQFYDDIQINNEVLDNMPDEFLLPVHIEHVLPNSALDSVTSGYCPNVERSSELESTFSGYNPTVTFDKVVITDVDATATSNQLRAAALRHIHNNGAFIQIPHEPKPANEFMNPALFPMIYPTLFPYGLGGFENPSQSVHVSLKRHVKHLEEKHY</sequence>
<evidence type="ECO:0000313" key="2">
    <source>
        <dbReference type="EMBL" id="KAJ3836596.1"/>
    </source>
</evidence>
<accession>A0AA38UC45</accession>
<evidence type="ECO:0000259" key="1">
    <source>
        <dbReference type="Pfam" id="PF20209"/>
    </source>
</evidence>
<evidence type="ECO:0000313" key="3">
    <source>
        <dbReference type="Proteomes" id="UP001163846"/>
    </source>
</evidence>